<dbReference type="Proteomes" id="UP000198859">
    <property type="component" value="Chromosome I"/>
</dbReference>
<keyword evidence="2" id="KW-1185">Reference proteome</keyword>
<dbReference type="AlphaFoldDB" id="A0A1H1VEE2"/>
<gene>
    <name evidence="1" type="ORF">SAMN04488570_2806</name>
</gene>
<sequence length="47" mass="5255">MQQRTRAREAWQHARAVAAYATASDPRILDVLSNLVGELDGLFNDQV</sequence>
<proteinExistence type="predicted"/>
<organism evidence="1 2">
    <name type="scientific">Nocardioides scoriae</name>
    <dbReference type="NCBI Taxonomy" id="642780"/>
    <lineage>
        <taxon>Bacteria</taxon>
        <taxon>Bacillati</taxon>
        <taxon>Actinomycetota</taxon>
        <taxon>Actinomycetes</taxon>
        <taxon>Propionibacteriales</taxon>
        <taxon>Nocardioidaceae</taxon>
        <taxon>Nocardioides</taxon>
    </lineage>
</organism>
<evidence type="ECO:0000313" key="1">
    <source>
        <dbReference type="EMBL" id="SDS83154.1"/>
    </source>
</evidence>
<evidence type="ECO:0000313" key="2">
    <source>
        <dbReference type="Proteomes" id="UP000198859"/>
    </source>
</evidence>
<name>A0A1H1VEE2_9ACTN</name>
<protein>
    <submittedName>
        <fullName evidence="1">Uncharacterized protein</fullName>
    </submittedName>
</protein>
<accession>A0A1H1VEE2</accession>
<dbReference type="EMBL" id="LT629757">
    <property type="protein sequence ID" value="SDS83154.1"/>
    <property type="molecule type" value="Genomic_DNA"/>
</dbReference>
<reference evidence="2" key="1">
    <citation type="submission" date="2016-10" db="EMBL/GenBank/DDBJ databases">
        <authorList>
            <person name="Varghese N."/>
            <person name="Submissions S."/>
        </authorList>
    </citation>
    <scope>NUCLEOTIDE SEQUENCE [LARGE SCALE GENOMIC DNA]</scope>
    <source>
        <strain evidence="2">DSM 22127</strain>
    </source>
</reference>